<dbReference type="Proteomes" id="UP000825123">
    <property type="component" value="Chromosome"/>
</dbReference>
<keyword evidence="2 5" id="KW-0808">Transferase</keyword>
<keyword evidence="9" id="KW-1185">Reference proteome</keyword>
<dbReference type="RefSeq" id="WP_221290383.1">
    <property type="nucleotide sequence ID" value="NZ_AP024597.1"/>
</dbReference>
<keyword evidence="3 5" id="KW-0745">Spermidine biosynthesis</keyword>
<dbReference type="GeneID" id="66163123"/>
<evidence type="ECO:0000256" key="2">
    <source>
        <dbReference type="ARBA" id="ARBA00022679"/>
    </source>
</evidence>
<organism evidence="8 9">
    <name type="scientific">Stygiolobus caldivivus</name>
    <dbReference type="NCBI Taxonomy" id="2824673"/>
    <lineage>
        <taxon>Archaea</taxon>
        <taxon>Thermoproteota</taxon>
        <taxon>Thermoprotei</taxon>
        <taxon>Sulfolobales</taxon>
        <taxon>Sulfolobaceae</taxon>
        <taxon>Stygiolobus</taxon>
    </lineage>
</organism>
<evidence type="ECO:0000259" key="7">
    <source>
        <dbReference type="PROSITE" id="PS51006"/>
    </source>
</evidence>
<dbReference type="InterPro" id="IPR030373">
    <property type="entry name" value="PABS_CS"/>
</dbReference>
<dbReference type="EMBL" id="AP024597">
    <property type="protein sequence ID" value="BCU70107.1"/>
    <property type="molecule type" value="Genomic_DNA"/>
</dbReference>
<comment type="subunit">
    <text evidence="5">Homodimer or homotetramer.</text>
</comment>
<dbReference type="GO" id="GO:0004766">
    <property type="term" value="F:spermidine synthase activity"/>
    <property type="evidence" value="ECO:0007669"/>
    <property type="project" value="UniProtKB-UniRule"/>
</dbReference>
<evidence type="ECO:0000313" key="8">
    <source>
        <dbReference type="EMBL" id="BCU70107.1"/>
    </source>
</evidence>
<keyword evidence="5" id="KW-0472">Membrane</keyword>
<feature type="binding site" evidence="5">
    <location>
        <position position="86"/>
    </location>
    <ligand>
        <name>spermidine</name>
        <dbReference type="ChEBI" id="CHEBI:57834"/>
    </ligand>
</feature>
<dbReference type="SUPFAM" id="SSF53335">
    <property type="entry name" value="S-adenosyl-L-methionine-dependent methyltransferases"/>
    <property type="match status" value="1"/>
</dbReference>
<dbReference type="InterPro" id="IPR029063">
    <property type="entry name" value="SAM-dependent_MTases_sf"/>
</dbReference>
<comment type="pathway">
    <text evidence="5">Amine and polyamine biosynthesis; spermidine biosynthesis; spermidine from putrescine: step 1/1.</text>
</comment>
<feature type="binding site" evidence="5">
    <location>
        <position position="62"/>
    </location>
    <ligand>
        <name>spermidine</name>
        <dbReference type="ChEBI" id="CHEBI:57834"/>
    </ligand>
</feature>
<comment type="similarity">
    <text evidence="1 5">Belongs to the spermidine/spermine synthase family.</text>
</comment>
<comment type="subcellular location">
    <subcellularLocation>
        <location evidence="5">Cell membrane</location>
        <topology evidence="5">Single-pass membrane protein</topology>
    </subcellularLocation>
</comment>
<dbReference type="GO" id="GO:0005886">
    <property type="term" value="C:plasma membrane"/>
    <property type="evidence" value="ECO:0007669"/>
    <property type="project" value="UniProtKB-SubCell"/>
</dbReference>
<comment type="catalytic activity">
    <reaction evidence="5">
        <text>S-adenosyl 3-(methylsulfanyl)propylamine + putrescine = S-methyl-5'-thioadenosine + spermidine + H(+)</text>
        <dbReference type="Rhea" id="RHEA:12721"/>
        <dbReference type="ChEBI" id="CHEBI:15378"/>
        <dbReference type="ChEBI" id="CHEBI:17509"/>
        <dbReference type="ChEBI" id="CHEBI:57443"/>
        <dbReference type="ChEBI" id="CHEBI:57834"/>
        <dbReference type="ChEBI" id="CHEBI:326268"/>
        <dbReference type="EC" id="2.5.1.16"/>
    </reaction>
</comment>
<accession>A0A8D5U6F2</accession>
<feature type="binding site" evidence="5">
    <location>
        <position position="106"/>
    </location>
    <ligand>
        <name>S-methyl-5'-thioadenosine</name>
        <dbReference type="ChEBI" id="CHEBI:17509"/>
    </ligand>
</feature>
<dbReference type="GO" id="GO:0010487">
    <property type="term" value="F:thermospermine synthase activity"/>
    <property type="evidence" value="ECO:0007669"/>
    <property type="project" value="UniProtKB-ARBA"/>
</dbReference>
<keyword evidence="5" id="KW-0963">Cytoplasm</keyword>
<keyword evidence="5" id="KW-0812">Transmembrane</keyword>
<dbReference type="InterPro" id="IPR001045">
    <property type="entry name" value="Spermi_synthase"/>
</dbReference>
<dbReference type="PANTHER" id="PTHR43317">
    <property type="entry name" value="THERMOSPERMINE SYNTHASE ACAULIS5"/>
    <property type="match status" value="1"/>
</dbReference>
<feature type="domain" description="PABS" evidence="7">
    <location>
        <begin position="2"/>
        <end position="233"/>
    </location>
</feature>
<dbReference type="EC" id="2.5.1.16" evidence="5"/>
<dbReference type="PROSITE" id="PS51006">
    <property type="entry name" value="PABS_2"/>
    <property type="match status" value="1"/>
</dbReference>
<comment type="caution">
    <text evidence="5">Lacks conserved residue(s) required for the propagation of feature annotation.</text>
</comment>
<evidence type="ECO:0000256" key="4">
    <source>
        <dbReference type="ARBA" id="ARBA00023115"/>
    </source>
</evidence>
<feature type="binding site" evidence="5">
    <location>
        <begin position="156"/>
        <end position="159"/>
    </location>
    <ligand>
        <name>spermidine</name>
        <dbReference type="ChEBI" id="CHEBI:57834"/>
    </ligand>
</feature>
<gene>
    <name evidence="5" type="primary">speE</name>
    <name evidence="8" type="ORF">KN1_14040</name>
</gene>
<dbReference type="PANTHER" id="PTHR43317:SF1">
    <property type="entry name" value="THERMOSPERMINE SYNTHASE ACAULIS5"/>
    <property type="match status" value="1"/>
</dbReference>
<dbReference type="Pfam" id="PF01564">
    <property type="entry name" value="Spermine_synth"/>
    <property type="match status" value="1"/>
</dbReference>
<feature type="active site" description="Proton acceptor" evidence="5 6">
    <location>
        <position position="156"/>
    </location>
</feature>
<dbReference type="PROSITE" id="PS01330">
    <property type="entry name" value="PABS_1"/>
    <property type="match status" value="1"/>
</dbReference>
<sequence length="421" mass="46935">MGVLLPPPHIRYRGSEEATEEEEEKKDTCYHFQVKLLRTDYGLTLVIDGNVQFTEKDEYIYHEALVHPAMAVAKDPETVLIIGGGDGLALREVLKWKSVKKVYLVDIDPCVVKLGMGKLRELNNDAFLDPRVEVVIGDGKEFLEKRDIKFDVIIIDSTDPGGDVSSGGLFTESFYQLVKSRLNKVMVTNAGKYGSEEFQRVYYTVSRVFPYAKGYYVNVPSFNGEWGFVMASTSPLMVGYVNLPEGVKSINGDFLYLVTQGVTPVNTLRAVSESDPISLKYFSGVELEDGEKLIKAFNLPSYTVGVTNKRVIIGEKEIGKARVVVPNKVKSVVERKSTRVTRVIVALAALTYYTLFLSIDASGVDVPLTELIGIASLPAVIFILLGLFSAKKVRYTEINDIFLIPDEHKEVYKAIKEVFKL</sequence>
<evidence type="ECO:0000256" key="3">
    <source>
        <dbReference type="ARBA" id="ARBA00023066"/>
    </source>
</evidence>
<comment type="function">
    <text evidence="5">Catalyzes the irreversible transfer of a propylamine group from the amino donor S-adenosylmethioninamine (decarboxy-AdoMet) to putrescine (1,4-diaminobutane) to yield spermidine.</text>
</comment>
<dbReference type="HAMAP" id="MF_00198">
    <property type="entry name" value="Spermidine_synth"/>
    <property type="match status" value="1"/>
</dbReference>
<dbReference type="InterPro" id="IPR030374">
    <property type="entry name" value="PABS"/>
</dbReference>
<evidence type="ECO:0000256" key="1">
    <source>
        <dbReference type="ARBA" id="ARBA00007867"/>
    </source>
</evidence>
<keyword evidence="5" id="KW-1133">Transmembrane helix</keyword>
<evidence type="ECO:0000256" key="5">
    <source>
        <dbReference type="HAMAP-Rule" id="MF_00198"/>
    </source>
</evidence>
<name>A0A8D5U6F2_9CREN</name>
<proteinExistence type="inferred from homology"/>
<reference evidence="8 9" key="1">
    <citation type="submission" date="2021-04" db="EMBL/GenBank/DDBJ databases">
        <title>Complete genome sequence of Stygiolobus sp. KN-1.</title>
        <authorList>
            <person name="Nakamura K."/>
            <person name="Sakai H."/>
            <person name="Kurosawa N."/>
        </authorList>
    </citation>
    <scope>NUCLEOTIDE SEQUENCE [LARGE SCALE GENOMIC DNA]</scope>
    <source>
        <strain evidence="8 9">KN-1</strain>
    </source>
</reference>
<dbReference type="UniPathway" id="UPA00248">
    <property type="reaction ID" value="UER00314"/>
</dbReference>
<dbReference type="KEGG" id="csty:KN1_14040"/>
<keyword evidence="4 5" id="KW-0620">Polyamine biosynthesis</keyword>
<protein>
    <recommendedName>
        <fullName evidence="5">Polyamine aminopropyltransferase</fullName>
    </recommendedName>
    <alternativeName>
        <fullName evidence="5">Putrescine aminopropyltransferase</fullName>
        <shortName evidence="5">PAPT</shortName>
    </alternativeName>
    <alternativeName>
        <fullName evidence="5">Spermidine synthase</fullName>
        <shortName evidence="5">SPDS</shortName>
        <shortName evidence="5">SPDSY</shortName>
        <ecNumber evidence="5">2.5.1.16</ecNumber>
    </alternativeName>
</protein>
<feature type="binding site" evidence="5">
    <location>
        <begin position="138"/>
        <end position="139"/>
    </location>
    <ligand>
        <name>S-methyl-5'-thioadenosine</name>
        <dbReference type="ChEBI" id="CHEBI:17509"/>
    </ligand>
</feature>
<dbReference type="AlphaFoldDB" id="A0A8D5U6F2"/>
<feature type="transmembrane region" description="Helical" evidence="5">
    <location>
        <begin position="371"/>
        <end position="390"/>
    </location>
</feature>
<dbReference type="GO" id="GO:0008295">
    <property type="term" value="P:spermidine biosynthetic process"/>
    <property type="evidence" value="ECO:0007669"/>
    <property type="project" value="UniProtKB-UniRule"/>
</dbReference>
<dbReference type="CDD" id="cd02440">
    <property type="entry name" value="AdoMet_MTases"/>
    <property type="match status" value="1"/>
</dbReference>
<evidence type="ECO:0000256" key="6">
    <source>
        <dbReference type="PROSITE-ProRule" id="PRU00354"/>
    </source>
</evidence>
<evidence type="ECO:0000313" key="9">
    <source>
        <dbReference type="Proteomes" id="UP000825123"/>
    </source>
</evidence>
<dbReference type="Gene3D" id="3.40.50.150">
    <property type="entry name" value="Vaccinia Virus protein VP39"/>
    <property type="match status" value="1"/>
</dbReference>